<dbReference type="InterPro" id="IPR024119">
    <property type="entry name" value="TF_DEAF-1"/>
</dbReference>
<evidence type="ECO:0000256" key="4">
    <source>
        <dbReference type="PROSITE-ProRule" id="PRU00134"/>
    </source>
</evidence>
<dbReference type="InterPro" id="IPR002893">
    <property type="entry name" value="Znf_MYND"/>
</dbReference>
<dbReference type="GO" id="GO:0005634">
    <property type="term" value="C:nucleus"/>
    <property type="evidence" value="ECO:0007669"/>
    <property type="project" value="TreeGrafter"/>
</dbReference>
<dbReference type="PROSITE" id="PS50865">
    <property type="entry name" value="ZF_MYND_2"/>
    <property type="match status" value="1"/>
</dbReference>
<evidence type="ECO:0000256" key="1">
    <source>
        <dbReference type="ARBA" id="ARBA00022723"/>
    </source>
</evidence>
<dbReference type="PROSITE" id="PS01360">
    <property type="entry name" value="ZF_MYND_1"/>
    <property type="match status" value="1"/>
</dbReference>
<dbReference type="Gene3D" id="6.10.140.2220">
    <property type="match status" value="1"/>
</dbReference>
<dbReference type="RefSeq" id="XP_022401415.1">
    <property type="nucleotide sequence ID" value="XM_022542720.1"/>
</dbReference>
<evidence type="ECO:0000256" key="3">
    <source>
        <dbReference type="ARBA" id="ARBA00022833"/>
    </source>
</evidence>
<dbReference type="OrthoDB" id="432970at2759"/>
<dbReference type="AlphaFoldDB" id="A0A1L9VLA8"/>
<protein>
    <recommendedName>
        <fullName evidence="5">MYND-type domain-containing protein</fullName>
    </recommendedName>
</protein>
<name>A0A1L9VLA8_ASPGL</name>
<keyword evidence="1" id="KW-0479">Metal-binding</keyword>
<dbReference type="SUPFAM" id="SSF144232">
    <property type="entry name" value="HIT/MYND zinc finger-like"/>
    <property type="match status" value="1"/>
</dbReference>
<dbReference type="GO" id="GO:0000981">
    <property type="term" value="F:DNA-binding transcription factor activity, RNA polymerase II-specific"/>
    <property type="evidence" value="ECO:0007669"/>
    <property type="project" value="TreeGrafter"/>
</dbReference>
<dbReference type="GeneID" id="34458981"/>
<dbReference type="GO" id="GO:0008270">
    <property type="term" value="F:zinc ion binding"/>
    <property type="evidence" value="ECO:0007669"/>
    <property type="project" value="UniProtKB-KW"/>
</dbReference>
<evidence type="ECO:0000313" key="7">
    <source>
        <dbReference type="Proteomes" id="UP000184300"/>
    </source>
</evidence>
<sequence length="1222" mass="135595">MVTPTHLLTASFLYAIGNTPAVNLTGPVPPDQNAHVLLLGCGDVRNVLFSVYMGTGKDRKIDFTCCDIQAEILARNIILYTLILDDTDGENFEQIWNIYYHVLVDDDSLSLLREQASKLLKVAATADGWNNGEYGATLRFCDSYTFFHVAKLWKSYTLQPSHGESFKEQQERLHLRITKAKEIQKDVVGNNTVTTGLRSAAPRTDTAFKDINASYEAFWESGLSKLNQARPTNLNPMFDITDSQCILHYGTDPVIGYHLSTAYVGVSGESPLNANKANSKQIGTCFSVALHQFREFSKAFRESASSLTLRFITTDAMALCHTLQHIQIYKANSAGWYRSFRTWEPLILDTADYAVESTDVTAPLSFDVIDTSNLADHLGYLNLLTAAGPLLKPKPTSTVSTEVLVQREMDVEQHKKSLLYGDIPTVALLLGLNPVEIWTGTTATSRFDERFMLDTAGGSQPDAPTTQSRFVLHWKSTAIHDKPTGQPSLTFEAKELAGLLLQVYKGMFRDEDPTSWLSDIVDKLQRKTYGYYTRSSLIAILSLVRRRNMVDWDGFMGELYDLIMNDASMEAGASYAAEMIVHLDVLGLRPMIGTELPLREAVNHPQCPLRHWKDVPSFLCVTMVVPREKLRPFKHASIKNGSPIVQMVLRDMDMQAQSFYLSIQARFGHLKALGDRYSEDLALEIEEDERNWDGTAPMIVSAVVPASVVLQKLDLSTEAMFALNQSPHSIAMFSDKFGLELAISKSTLAGKDVYITKNRPNMSTHMSCSGISPSVQDAKPSSMPSGSRKDATSIRFQAQLTPDRSKLASVMAHVDILPGQLQGVLRSGAGVQASQVSSFEILISFDKGLLVKKVRFPTPITTVGGKTRVARKSSYIEFIAPVPAQKEVAACPDSLYPMALEKGSIGLRTPHYVSLDVLPILSRTNPAGMSWLIPRVPDMFSLRERKAREIQMASGTNAGDVRVNFKDSLFSLFSYSTGINGAPRHDVLALNNPQEGGVHVLIFISSLRLDMSCQHIVLDAAVLPLSMDIMPQMVSLIDTMQQRGVMSIMVDNDELCMWKHALPAMVERCRDWNHKPSCEYKTSGQIPVSVEFGQQLLCSCGRGKFPPGYKTAFPGIWNKLSKYAVRAAIAPPFPVPFVERSLELKDLDKLDEWQNAGSVDGVAKKLASLKLKKGSCFRCDKRKDSLLRCGGCKLAEYCSKECQKEDWKGGKHKIMCPLMGKK</sequence>
<organism evidence="6 7">
    <name type="scientific">Aspergillus glaucus CBS 516.65</name>
    <dbReference type="NCBI Taxonomy" id="1160497"/>
    <lineage>
        <taxon>Eukaryota</taxon>
        <taxon>Fungi</taxon>
        <taxon>Dikarya</taxon>
        <taxon>Ascomycota</taxon>
        <taxon>Pezizomycotina</taxon>
        <taxon>Eurotiomycetes</taxon>
        <taxon>Eurotiomycetidae</taxon>
        <taxon>Eurotiales</taxon>
        <taxon>Aspergillaceae</taxon>
        <taxon>Aspergillus</taxon>
        <taxon>Aspergillus subgen. Aspergillus</taxon>
    </lineage>
</organism>
<gene>
    <name evidence="6" type="ORF">ASPGLDRAFT_170617</name>
</gene>
<dbReference type="Pfam" id="PF01753">
    <property type="entry name" value="zf-MYND"/>
    <property type="match status" value="1"/>
</dbReference>
<accession>A0A1L9VLA8</accession>
<evidence type="ECO:0000259" key="5">
    <source>
        <dbReference type="PROSITE" id="PS50865"/>
    </source>
</evidence>
<keyword evidence="3" id="KW-0862">Zinc</keyword>
<dbReference type="Pfam" id="PF14737">
    <property type="entry name" value="DUF4470"/>
    <property type="match status" value="1"/>
</dbReference>
<keyword evidence="2 4" id="KW-0863">Zinc-finger</keyword>
<dbReference type="PANTHER" id="PTHR10237:SF15">
    <property type="entry name" value="LD37257P"/>
    <property type="match status" value="1"/>
</dbReference>
<dbReference type="VEuPathDB" id="FungiDB:ASPGLDRAFT_170617"/>
<dbReference type="InterPro" id="IPR027974">
    <property type="entry name" value="DUF4470"/>
</dbReference>
<keyword evidence="7" id="KW-1185">Reference proteome</keyword>
<dbReference type="PANTHER" id="PTHR10237">
    <property type="entry name" value="DEFORMED EPIDERMAL AUTOREGULATORY FACTOR 1 HOMOLOG SUPPRESSIN"/>
    <property type="match status" value="1"/>
</dbReference>
<evidence type="ECO:0000313" key="6">
    <source>
        <dbReference type="EMBL" id="OJJ84717.1"/>
    </source>
</evidence>
<proteinExistence type="predicted"/>
<feature type="domain" description="MYND-type" evidence="5">
    <location>
        <begin position="1176"/>
        <end position="1216"/>
    </location>
</feature>
<evidence type="ECO:0000256" key="2">
    <source>
        <dbReference type="ARBA" id="ARBA00022771"/>
    </source>
</evidence>
<dbReference type="EMBL" id="KV878896">
    <property type="protein sequence ID" value="OJJ84717.1"/>
    <property type="molecule type" value="Genomic_DNA"/>
</dbReference>
<reference evidence="7" key="1">
    <citation type="journal article" date="2017" name="Genome Biol.">
        <title>Comparative genomics reveals high biological diversity and specific adaptations in the industrially and medically important fungal genus Aspergillus.</title>
        <authorList>
            <person name="de Vries R.P."/>
            <person name="Riley R."/>
            <person name="Wiebenga A."/>
            <person name="Aguilar-Osorio G."/>
            <person name="Amillis S."/>
            <person name="Uchima C.A."/>
            <person name="Anderluh G."/>
            <person name="Asadollahi M."/>
            <person name="Askin M."/>
            <person name="Barry K."/>
            <person name="Battaglia E."/>
            <person name="Bayram O."/>
            <person name="Benocci T."/>
            <person name="Braus-Stromeyer S.A."/>
            <person name="Caldana C."/>
            <person name="Canovas D."/>
            <person name="Cerqueira G.C."/>
            <person name="Chen F."/>
            <person name="Chen W."/>
            <person name="Choi C."/>
            <person name="Clum A."/>
            <person name="Dos Santos R.A."/>
            <person name="Damasio A.R."/>
            <person name="Diallinas G."/>
            <person name="Emri T."/>
            <person name="Fekete E."/>
            <person name="Flipphi M."/>
            <person name="Freyberg S."/>
            <person name="Gallo A."/>
            <person name="Gournas C."/>
            <person name="Habgood R."/>
            <person name="Hainaut M."/>
            <person name="Harispe M.L."/>
            <person name="Henrissat B."/>
            <person name="Hilden K.S."/>
            <person name="Hope R."/>
            <person name="Hossain A."/>
            <person name="Karabika E."/>
            <person name="Karaffa L."/>
            <person name="Karanyi Z."/>
            <person name="Krasevec N."/>
            <person name="Kuo A."/>
            <person name="Kusch H."/>
            <person name="LaButti K."/>
            <person name="Lagendijk E.L."/>
            <person name="Lapidus A."/>
            <person name="Levasseur A."/>
            <person name="Lindquist E."/>
            <person name="Lipzen A."/>
            <person name="Logrieco A.F."/>
            <person name="MacCabe A."/>
            <person name="Maekelae M.R."/>
            <person name="Malavazi I."/>
            <person name="Melin P."/>
            <person name="Meyer V."/>
            <person name="Mielnichuk N."/>
            <person name="Miskei M."/>
            <person name="Molnar A.P."/>
            <person name="Mule G."/>
            <person name="Ngan C.Y."/>
            <person name="Orejas M."/>
            <person name="Orosz E."/>
            <person name="Ouedraogo J.P."/>
            <person name="Overkamp K.M."/>
            <person name="Park H.-S."/>
            <person name="Perrone G."/>
            <person name="Piumi F."/>
            <person name="Punt P.J."/>
            <person name="Ram A.F."/>
            <person name="Ramon A."/>
            <person name="Rauscher S."/>
            <person name="Record E."/>
            <person name="Riano-Pachon D.M."/>
            <person name="Robert V."/>
            <person name="Roehrig J."/>
            <person name="Ruller R."/>
            <person name="Salamov A."/>
            <person name="Salih N.S."/>
            <person name="Samson R.A."/>
            <person name="Sandor E."/>
            <person name="Sanguinetti M."/>
            <person name="Schuetze T."/>
            <person name="Sepcic K."/>
            <person name="Shelest E."/>
            <person name="Sherlock G."/>
            <person name="Sophianopoulou V."/>
            <person name="Squina F.M."/>
            <person name="Sun H."/>
            <person name="Susca A."/>
            <person name="Todd R.B."/>
            <person name="Tsang A."/>
            <person name="Unkles S.E."/>
            <person name="van de Wiele N."/>
            <person name="van Rossen-Uffink D."/>
            <person name="Oliveira J.V."/>
            <person name="Vesth T.C."/>
            <person name="Visser J."/>
            <person name="Yu J.-H."/>
            <person name="Zhou M."/>
            <person name="Andersen M.R."/>
            <person name="Archer D.B."/>
            <person name="Baker S.E."/>
            <person name="Benoit I."/>
            <person name="Brakhage A.A."/>
            <person name="Braus G.H."/>
            <person name="Fischer R."/>
            <person name="Frisvad J.C."/>
            <person name="Goldman G.H."/>
            <person name="Houbraken J."/>
            <person name="Oakley B."/>
            <person name="Pocsi I."/>
            <person name="Scazzocchio C."/>
            <person name="Seiboth B."/>
            <person name="vanKuyk P.A."/>
            <person name="Wortman J."/>
            <person name="Dyer P.S."/>
            <person name="Grigoriev I.V."/>
        </authorList>
    </citation>
    <scope>NUCLEOTIDE SEQUENCE [LARGE SCALE GENOMIC DNA]</scope>
    <source>
        <strain evidence="7">CBS 516.65</strain>
    </source>
</reference>
<dbReference type="STRING" id="1160497.A0A1L9VLA8"/>
<dbReference type="Proteomes" id="UP000184300">
    <property type="component" value="Unassembled WGS sequence"/>
</dbReference>